<reference evidence="8 9" key="1">
    <citation type="journal article" date="2018" name="Nat. Ecol. Evol.">
        <title>Genomic signatures of mitonuclear coevolution across populations of Tigriopus californicus.</title>
        <authorList>
            <person name="Barreto F.S."/>
            <person name="Watson E.T."/>
            <person name="Lima T.G."/>
            <person name="Willett C.S."/>
            <person name="Edmands S."/>
            <person name="Li W."/>
            <person name="Burton R.S."/>
        </authorList>
    </citation>
    <scope>NUCLEOTIDE SEQUENCE [LARGE SCALE GENOMIC DNA]</scope>
    <source>
        <strain evidence="8 9">San Diego</strain>
    </source>
</reference>
<dbReference type="SUPFAM" id="SSF54534">
    <property type="entry name" value="FKBP-like"/>
    <property type="match status" value="1"/>
</dbReference>
<feature type="chain" id="PRO_5022165849" description="peptidylprolyl isomerase" evidence="6">
    <location>
        <begin position="20"/>
        <end position="299"/>
    </location>
</feature>
<keyword evidence="3 5" id="KW-0697">Rotamase</keyword>
<dbReference type="InterPro" id="IPR001179">
    <property type="entry name" value="PPIase_FKBP_dom"/>
</dbReference>
<dbReference type="PANTHER" id="PTHR45779">
    <property type="entry name" value="PEPTIDYLPROLYL ISOMERASE"/>
    <property type="match status" value="1"/>
</dbReference>
<protein>
    <recommendedName>
        <fullName evidence="2 5">peptidylprolyl isomerase</fullName>
        <ecNumber evidence="2 5">5.2.1.8</ecNumber>
    </recommendedName>
</protein>
<evidence type="ECO:0000259" key="7">
    <source>
        <dbReference type="PROSITE" id="PS50059"/>
    </source>
</evidence>
<evidence type="ECO:0000256" key="1">
    <source>
        <dbReference type="ARBA" id="ARBA00000971"/>
    </source>
</evidence>
<evidence type="ECO:0000256" key="3">
    <source>
        <dbReference type="ARBA" id="ARBA00023110"/>
    </source>
</evidence>
<evidence type="ECO:0000256" key="5">
    <source>
        <dbReference type="PROSITE-ProRule" id="PRU00277"/>
    </source>
</evidence>
<dbReference type="InterPro" id="IPR044609">
    <property type="entry name" value="FKBP2/11"/>
</dbReference>
<dbReference type="Pfam" id="PF00254">
    <property type="entry name" value="FKBP_C"/>
    <property type="match status" value="1"/>
</dbReference>
<dbReference type="EMBL" id="VCGU01000008">
    <property type="protein sequence ID" value="TRY72304.1"/>
    <property type="molecule type" value="Genomic_DNA"/>
</dbReference>
<dbReference type="PROSITE" id="PS50059">
    <property type="entry name" value="FKBP_PPIASE"/>
    <property type="match status" value="1"/>
</dbReference>
<feature type="signal peptide" evidence="6">
    <location>
        <begin position="1"/>
        <end position="19"/>
    </location>
</feature>
<comment type="caution">
    <text evidence="8">The sequence shown here is derived from an EMBL/GenBank/DDBJ whole genome shotgun (WGS) entry which is preliminary data.</text>
</comment>
<proteinExistence type="predicted"/>
<dbReference type="GO" id="GO:0005783">
    <property type="term" value="C:endoplasmic reticulum"/>
    <property type="evidence" value="ECO:0007669"/>
    <property type="project" value="TreeGrafter"/>
</dbReference>
<evidence type="ECO:0000256" key="4">
    <source>
        <dbReference type="ARBA" id="ARBA00023235"/>
    </source>
</evidence>
<feature type="domain" description="PPIase FKBP-type" evidence="7">
    <location>
        <begin position="39"/>
        <end position="100"/>
    </location>
</feature>
<dbReference type="Proteomes" id="UP000318571">
    <property type="component" value="Chromosome 7"/>
</dbReference>
<sequence>MAGKVSCVLFLVGLTLVVADELIVKTIKEPKNCPRQAKKGDQLQVHYVIQGYEQGVPGMCKGETRVFVVPPHLGYGENGVRNVIPGGATLHFTVELMNIADDPAKSVLGAAVGGALLGAAGALALSKIARGRNNRGRNNFRSRSRFGGRRYGKYRRYGRALPDNLGFPEDAIESTAKMDRAFEYLYLASQMDKDTCVRRLICHVNDPKVQDFQQDGTTDMFAQVFGADEFGKLDFGSPLVDLDLAAEIGLQIGAEQCGVVYSRCEKSVPEILREMGEAEKILLQDETFLREQNLLASSE</sequence>
<evidence type="ECO:0000256" key="6">
    <source>
        <dbReference type="SAM" id="SignalP"/>
    </source>
</evidence>
<dbReference type="GO" id="GO:0003755">
    <property type="term" value="F:peptidyl-prolyl cis-trans isomerase activity"/>
    <property type="evidence" value="ECO:0007669"/>
    <property type="project" value="UniProtKB-KW"/>
</dbReference>
<evidence type="ECO:0000313" key="8">
    <source>
        <dbReference type="EMBL" id="TRY72304.1"/>
    </source>
</evidence>
<dbReference type="PANTHER" id="PTHR45779:SF7">
    <property type="entry name" value="PEPTIDYLPROLYL ISOMERASE"/>
    <property type="match status" value="1"/>
</dbReference>
<gene>
    <name evidence="8" type="ORF">TCAL_03426</name>
</gene>
<name>A0A553P3P8_TIGCA</name>
<dbReference type="STRING" id="6832.A0A553P3P8"/>
<keyword evidence="6" id="KW-0732">Signal</keyword>
<comment type="catalytic activity">
    <reaction evidence="1 5">
        <text>[protein]-peptidylproline (omega=180) = [protein]-peptidylproline (omega=0)</text>
        <dbReference type="Rhea" id="RHEA:16237"/>
        <dbReference type="Rhea" id="RHEA-COMP:10747"/>
        <dbReference type="Rhea" id="RHEA-COMP:10748"/>
        <dbReference type="ChEBI" id="CHEBI:83833"/>
        <dbReference type="ChEBI" id="CHEBI:83834"/>
        <dbReference type="EC" id="5.2.1.8"/>
    </reaction>
</comment>
<evidence type="ECO:0000256" key="2">
    <source>
        <dbReference type="ARBA" id="ARBA00013194"/>
    </source>
</evidence>
<evidence type="ECO:0000313" key="9">
    <source>
        <dbReference type="Proteomes" id="UP000318571"/>
    </source>
</evidence>
<keyword evidence="4 5" id="KW-0413">Isomerase</keyword>
<dbReference type="EC" id="5.2.1.8" evidence="2 5"/>
<dbReference type="Gene3D" id="3.10.50.40">
    <property type="match status" value="1"/>
</dbReference>
<accession>A0A553P3P8</accession>
<keyword evidence="9" id="KW-1185">Reference proteome</keyword>
<dbReference type="InterPro" id="IPR046357">
    <property type="entry name" value="PPIase_dom_sf"/>
</dbReference>
<organism evidence="8 9">
    <name type="scientific">Tigriopus californicus</name>
    <name type="common">Marine copepod</name>
    <dbReference type="NCBI Taxonomy" id="6832"/>
    <lineage>
        <taxon>Eukaryota</taxon>
        <taxon>Metazoa</taxon>
        <taxon>Ecdysozoa</taxon>
        <taxon>Arthropoda</taxon>
        <taxon>Crustacea</taxon>
        <taxon>Multicrustacea</taxon>
        <taxon>Hexanauplia</taxon>
        <taxon>Copepoda</taxon>
        <taxon>Harpacticoida</taxon>
        <taxon>Harpacticidae</taxon>
        <taxon>Tigriopus</taxon>
    </lineage>
</organism>
<dbReference type="AlphaFoldDB" id="A0A553P3P8"/>